<dbReference type="Proteomes" id="UP000515154">
    <property type="component" value="Unplaced"/>
</dbReference>
<accession>A0A7E6EJB8</accession>
<evidence type="ECO:0000313" key="2">
    <source>
        <dbReference type="Proteomes" id="UP000515154"/>
    </source>
</evidence>
<feature type="compositionally biased region" description="Polar residues" evidence="1">
    <location>
        <begin position="16"/>
        <end position="35"/>
    </location>
</feature>
<protein>
    <submittedName>
        <fullName evidence="3">Uncharacterized protein LOC118761528</fullName>
    </submittedName>
</protein>
<keyword evidence="2" id="KW-1185">Reference proteome</keyword>
<feature type="non-terminal residue" evidence="3">
    <location>
        <position position="116"/>
    </location>
</feature>
<gene>
    <name evidence="3" type="primary">LOC118761528</name>
</gene>
<dbReference type="KEGG" id="osn:118761528"/>
<reference evidence="3" key="1">
    <citation type="submission" date="2025-08" db="UniProtKB">
        <authorList>
            <consortium name="RefSeq"/>
        </authorList>
    </citation>
    <scope>IDENTIFICATION</scope>
</reference>
<evidence type="ECO:0000313" key="3">
    <source>
        <dbReference type="RefSeq" id="XP_036355428.1"/>
    </source>
</evidence>
<dbReference type="RefSeq" id="XP_036355428.1">
    <property type="nucleotide sequence ID" value="XM_036499535.1"/>
</dbReference>
<feature type="region of interest" description="Disordered" evidence="1">
    <location>
        <begin position="1"/>
        <end position="35"/>
    </location>
</feature>
<proteinExistence type="predicted"/>
<dbReference type="AlphaFoldDB" id="A0A7E6EJB8"/>
<evidence type="ECO:0000256" key="1">
    <source>
        <dbReference type="SAM" id="MobiDB-lite"/>
    </source>
</evidence>
<sequence length="116" mass="13410">MDSQTSKAATEDLNKNVKTNVQSSNPGTGETDSAVQYVSPMDRSEVKKLLSYSTNFARYFQFSEEDQKKLTFSSYFDKDYKDEEKKRKVGEVFTPSTNIISFVIGHLMTVRRRENW</sequence>
<organism evidence="2 3">
    <name type="scientific">Octopus sinensis</name>
    <name type="common">East Asian common octopus</name>
    <dbReference type="NCBI Taxonomy" id="2607531"/>
    <lineage>
        <taxon>Eukaryota</taxon>
        <taxon>Metazoa</taxon>
        <taxon>Spiralia</taxon>
        <taxon>Lophotrochozoa</taxon>
        <taxon>Mollusca</taxon>
        <taxon>Cephalopoda</taxon>
        <taxon>Coleoidea</taxon>
        <taxon>Octopodiformes</taxon>
        <taxon>Octopoda</taxon>
        <taxon>Incirrata</taxon>
        <taxon>Octopodidae</taxon>
        <taxon>Octopus</taxon>
    </lineage>
</organism>
<name>A0A7E6EJB8_9MOLL</name>